<dbReference type="Pfam" id="PF01451">
    <property type="entry name" value="LMWPc"/>
    <property type="match status" value="1"/>
</dbReference>
<organism evidence="3 4">
    <name type="scientific">Algoriphagus zhangzhouensis</name>
    <dbReference type="NCBI Taxonomy" id="1073327"/>
    <lineage>
        <taxon>Bacteria</taxon>
        <taxon>Pseudomonadati</taxon>
        <taxon>Bacteroidota</taxon>
        <taxon>Cytophagia</taxon>
        <taxon>Cytophagales</taxon>
        <taxon>Cyclobacteriaceae</taxon>
        <taxon>Algoriphagus</taxon>
    </lineage>
</organism>
<gene>
    <name evidence="3" type="ORF">SAMN04488108_3414</name>
</gene>
<feature type="domain" description="Phosphotyrosine protein phosphatase I" evidence="2">
    <location>
        <begin position="23"/>
        <end position="82"/>
    </location>
</feature>
<dbReference type="EMBL" id="FRXN01000005">
    <property type="protein sequence ID" value="SHO64382.1"/>
    <property type="molecule type" value="Genomic_DNA"/>
</dbReference>
<evidence type="ECO:0000313" key="3">
    <source>
        <dbReference type="EMBL" id="SHO64382.1"/>
    </source>
</evidence>
<proteinExistence type="predicted"/>
<protein>
    <submittedName>
        <fullName evidence="3">Arsenate reductase</fullName>
    </submittedName>
</protein>
<dbReference type="Proteomes" id="UP000184609">
    <property type="component" value="Unassembled WGS sequence"/>
</dbReference>
<evidence type="ECO:0000259" key="2">
    <source>
        <dbReference type="Pfam" id="PF01451"/>
    </source>
</evidence>
<dbReference type="SUPFAM" id="SSF52788">
    <property type="entry name" value="Phosphotyrosine protein phosphatases I"/>
    <property type="match status" value="1"/>
</dbReference>
<reference evidence="4" key="1">
    <citation type="submission" date="2016-12" db="EMBL/GenBank/DDBJ databases">
        <authorList>
            <person name="Varghese N."/>
            <person name="Submissions S."/>
        </authorList>
    </citation>
    <scope>NUCLEOTIDE SEQUENCE [LARGE SCALE GENOMIC DNA]</scope>
    <source>
        <strain evidence="4">DSM 25035</strain>
    </source>
</reference>
<dbReference type="PANTHER" id="PTHR43428:SF1">
    <property type="entry name" value="ARSENATE REDUCTASE"/>
    <property type="match status" value="1"/>
</dbReference>
<keyword evidence="1" id="KW-0059">Arsenical resistance</keyword>
<dbReference type="GO" id="GO:0046685">
    <property type="term" value="P:response to arsenic-containing substance"/>
    <property type="evidence" value="ECO:0007669"/>
    <property type="project" value="UniProtKB-KW"/>
</dbReference>
<dbReference type="InterPro" id="IPR036196">
    <property type="entry name" value="Ptyr_pPase_sf"/>
</dbReference>
<dbReference type="Gene3D" id="3.40.50.2300">
    <property type="match status" value="1"/>
</dbReference>
<sequence length="185" mass="20992">MELEVLVVYIIDKNKLGKTPKLNFICTHNSRRSQFSQVWAKTAASTLGIEIQTFSGGIEETAFNERAVAALKRQGFRIETNSKTPNPHYFISFSELEAPIEAFSKIYNEAPNPYEEFATVMVCGHADENCPIIPGAEKRIPLRYEDPKKYDGTSLETLKYEERSLQIASEMLFVFSKVKGQIDDK</sequence>
<evidence type="ECO:0000256" key="1">
    <source>
        <dbReference type="ARBA" id="ARBA00022849"/>
    </source>
</evidence>
<accession>A0A1M7ZHT4</accession>
<dbReference type="InterPro" id="IPR023485">
    <property type="entry name" value="Ptyr_pPase"/>
</dbReference>
<keyword evidence="4" id="KW-1185">Reference proteome</keyword>
<name>A0A1M7ZHT4_9BACT</name>
<dbReference type="PANTHER" id="PTHR43428">
    <property type="entry name" value="ARSENATE REDUCTASE"/>
    <property type="match status" value="1"/>
</dbReference>
<evidence type="ECO:0000313" key="4">
    <source>
        <dbReference type="Proteomes" id="UP000184609"/>
    </source>
</evidence>
<dbReference type="STRING" id="1073327.SAMN04488108_3414"/>
<dbReference type="AlphaFoldDB" id="A0A1M7ZHT4"/>